<evidence type="ECO:0000313" key="2">
    <source>
        <dbReference type="EMBL" id="KKN42810.1"/>
    </source>
</evidence>
<dbReference type="EMBL" id="LAZR01001555">
    <property type="protein sequence ID" value="KKN42810.1"/>
    <property type="molecule type" value="Genomic_DNA"/>
</dbReference>
<comment type="caution">
    <text evidence="2">The sequence shown here is derived from an EMBL/GenBank/DDBJ whole genome shotgun (WGS) entry which is preliminary data.</text>
</comment>
<dbReference type="AlphaFoldDB" id="A0A0F9QFI4"/>
<gene>
    <name evidence="2" type="ORF">LCGC14_0709420</name>
</gene>
<proteinExistence type="predicted"/>
<feature type="compositionally biased region" description="Polar residues" evidence="1">
    <location>
        <begin position="44"/>
        <end position="56"/>
    </location>
</feature>
<reference evidence="2" key="1">
    <citation type="journal article" date="2015" name="Nature">
        <title>Complex archaea that bridge the gap between prokaryotes and eukaryotes.</title>
        <authorList>
            <person name="Spang A."/>
            <person name="Saw J.H."/>
            <person name="Jorgensen S.L."/>
            <person name="Zaremba-Niedzwiedzka K."/>
            <person name="Martijn J."/>
            <person name="Lind A.E."/>
            <person name="van Eijk R."/>
            <person name="Schleper C."/>
            <person name="Guy L."/>
            <person name="Ettema T.J."/>
        </authorList>
    </citation>
    <scope>NUCLEOTIDE SEQUENCE</scope>
</reference>
<feature type="compositionally biased region" description="Basic residues" evidence="1">
    <location>
        <begin position="99"/>
        <end position="109"/>
    </location>
</feature>
<protein>
    <submittedName>
        <fullName evidence="2">Uncharacterized protein</fullName>
    </submittedName>
</protein>
<name>A0A0F9QFI4_9ZZZZ</name>
<accession>A0A0F9QFI4</accession>
<feature type="compositionally biased region" description="Polar residues" evidence="1">
    <location>
        <begin position="116"/>
        <end position="131"/>
    </location>
</feature>
<sequence length="131" mass="14568">MGIVFQAGPLDLHNGEEQSPRVLFQFCVYGASSSRPPHGVHNRLPNQPAWSRNTHQLVPIQRAGRTRCSREDSMPHGALSDPANAATGAIGTKMIGSVVRHRTRPRMKLRKGEWTRSLTRSNTSPMTKMSR</sequence>
<evidence type="ECO:0000256" key="1">
    <source>
        <dbReference type="SAM" id="MobiDB-lite"/>
    </source>
</evidence>
<organism evidence="2">
    <name type="scientific">marine sediment metagenome</name>
    <dbReference type="NCBI Taxonomy" id="412755"/>
    <lineage>
        <taxon>unclassified sequences</taxon>
        <taxon>metagenomes</taxon>
        <taxon>ecological metagenomes</taxon>
    </lineage>
</organism>
<feature type="region of interest" description="Disordered" evidence="1">
    <location>
        <begin position="34"/>
        <end position="131"/>
    </location>
</feature>